<evidence type="ECO:0000256" key="3">
    <source>
        <dbReference type="ARBA" id="ARBA00022679"/>
    </source>
</evidence>
<sequence length="187" mass="21354">MRLIANYISLLRIFLAIMMLFVRPLSGPFFIIFVACQITDVLDGYAARKTHTTSKLGDNLDSIGDFIMILVLIIVLYPVIKLTIRIIIWVFIIAIIKIISMIVIFIKYKTFEMLHTYGNKFTGFILFAFIISLAFVQSNMIMYIVCTIASISASEELLINLFSSELQINRKSIIGVIKIERKNISSR</sequence>
<dbReference type="PROSITE" id="PS00379">
    <property type="entry name" value="CDP_ALCOHOL_P_TRANSF"/>
    <property type="match status" value="1"/>
</dbReference>
<keyword evidence="6" id="KW-0812">Transmembrane</keyword>
<dbReference type="PATRIC" id="fig|1353534.3.peg.406"/>
<protein>
    <recommendedName>
        <fullName evidence="4">Phosphatidylglycerophosphate synthase</fullName>
    </recommendedName>
</protein>
<evidence type="ECO:0000313" key="8">
    <source>
        <dbReference type="Proteomes" id="UP000093954"/>
    </source>
</evidence>
<dbReference type="PIRSF" id="PIRSF000847">
    <property type="entry name" value="Phos_ph_gly_syn"/>
    <property type="match status" value="1"/>
</dbReference>
<feature type="transmembrane region" description="Helical" evidence="6">
    <location>
        <begin position="59"/>
        <end position="80"/>
    </location>
</feature>
<evidence type="ECO:0000256" key="5">
    <source>
        <dbReference type="RuleBase" id="RU003750"/>
    </source>
</evidence>
<dbReference type="InterPro" id="IPR004570">
    <property type="entry name" value="Phosphatidylglycerol_P_synth"/>
</dbReference>
<evidence type="ECO:0000256" key="4">
    <source>
        <dbReference type="ARBA" id="ARBA00033018"/>
    </source>
</evidence>
<comment type="caution">
    <text evidence="7">The sequence shown here is derived from an EMBL/GenBank/DDBJ whole genome shotgun (WGS) entry which is preliminary data.</text>
</comment>
<dbReference type="GO" id="GO:0008444">
    <property type="term" value="F:CDP-diacylglycerol-glycerol-3-phosphate 3-phosphatidyltransferase activity"/>
    <property type="evidence" value="ECO:0007669"/>
    <property type="project" value="InterPro"/>
</dbReference>
<dbReference type="GO" id="GO:0006655">
    <property type="term" value="P:phosphatidylglycerol biosynthetic process"/>
    <property type="evidence" value="ECO:0007669"/>
    <property type="project" value="UniProtKB-UniPathway"/>
</dbReference>
<comment type="similarity">
    <text evidence="2 5">Belongs to the CDP-alcohol phosphatidyltransferase class-I family.</text>
</comment>
<dbReference type="AlphaFoldDB" id="A0A1A6B2L4"/>
<comment type="function">
    <text evidence="1">This protein catalyzes the committed step to the synthesis of the acidic phospholipids.</text>
</comment>
<organism evidence="7 8">
    <name type="scientific">Clostridium ragsdalei P11</name>
    <dbReference type="NCBI Taxonomy" id="1353534"/>
    <lineage>
        <taxon>Bacteria</taxon>
        <taxon>Bacillati</taxon>
        <taxon>Bacillota</taxon>
        <taxon>Clostridia</taxon>
        <taxon>Eubacteriales</taxon>
        <taxon>Clostridiaceae</taxon>
        <taxon>Clostridium</taxon>
    </lineage>
</organism>
<dbReference type="Pfam" id="PF01066">
    <property type="entry name" value="CDP-OH_P_transf"/>
    <property type="match status" value="1"/>
</dbReference>
<keyword evidence="6" id="KW-0472">Membrane</keyword>
<dbReference type="GO" id="GO:0016020">
    <property type="term" value="C:membrane"/>
    <property type="evidence" value="ECO:0007669"/>
    <property type="project" value="InterPro"/>
</dbReference>
<dbReference type="UniPathway" id="UPA00084">
    <property type="reaction ID" value="UER00503"/>
</dbReference>
<accession>A0A1A6B2L4</accession>
<feature type="transmembrane region" description="Helical" evidence="6">
    <location>
        <begin position="117"/>
        <end position="135"/>
    </location>
</feature>
<name>A0A1A6B2L4_9CLOT</name>
<keyword evidence="3 5" id="KW-0808">Transferase</keyword>
<evidence type="ECO:0000256" key="1">
    <source>
        <dbReference type="ARBA" id="ARBA00003973"/>
    </source>
</evidence>
<dbReference type="EMBL" id="LROS01000004">
    <property type="protein sequence ID" value="OBR96523.1"/>
    <property type="molecule type" value="Genomic_DNA"/>
</dbReference>
<evidence type="ECO:0000313" key="7">
    <source>
        <dbReference type="EMBL" id="OBR96523.1"/>
    </source>
</evidence>
<keyword evidence="8" id="KW-1185">Reference proteome</keyword>
<reference evidence="7 8" key="1">
    <citation type="journal article" date="2012" name="Front. Microbiol.">
        <title>Draft Genome Sequence of the Virulent Strain 01-B526 of the Fish Pathogen Aeromonas salmonicida.</title>
        <authorList>
            <person name="Charette S.J."/>
            <person name="Brochu F."/>
            <person name="Boyle B."/>
            <person name="Filion G."/>
            <person name="Tanaka K.H."/>
            <person name="Derome N."/>
        </authorList>
    </citation>
    <scope>NUCLEOTIDE SEQUENCE [LARGE SCALE GENOMIC DNA]</scope>
    <source>
        <strain evidence="7 8">P11</strain>
    </source>
</reference>
<evidence type="ECO:0000256" key="2">
    <source>
        <dbReference type="ARBA" id="ARBA00010441"/>
    </source>
</evidence>
<dbReference type="Gene3D" id="1.20.120.1760">
    <property type="match status" value="1"/>
</dbReference>
<evidence type="ECO:0000256" key="6">
    <source>
        <dbReference type="SAM" id="Phobius"/>
    </source>
</evidence>
<feature type="transmembrane region" description="Helical" evidence="6">
    <location>
        <begin position="86"/>
        <end position="105"/>
    </location>
</feature>
<gene>
    <name evidence="7" type="ORF">CLRAG_03930</name>
</gene>
<dbReference type="InterPro" id="IPR000462">
    <property type="entry name" value="CDP-OH_P_trans"/>
</dbReference>
<proteinExistence type="inferred from homology"/>
<keyword evidence="6" id="KW-1133">Transmembrane helix</keyword>
<dbReference type="InterPro" id="IPR043130">
    <property type="entry name" value="CDP-OH_PTrfase_TM_dom"/>
</dbReference>
<dbReference type="InterPro" id="IPR048254">
    <property type="entry name" value="CDP_ALCOHOL_P_TRANSF_CS"/>
</dbReference>
<dbReference type="Proteomes" id="UP000093954">
    <property type="component" value="Unassembled WGS sequence"/>
</dbReference>